<evidence type="ECO:0000313" key="1">
    <source>
        <dbReference type="EMBL" id="ABN08530.1"/>
    </source>
</evidence>
<dbReference type="EMBL" id="AC157488">
    <property type="protein sequence ID" value="ABN08530.1"/>
    <property type="molecule type" value="Genomic_DNA"/>
</dbReference>
<organism evidence="1">
    <name type="scientific">Medicago truncatula</name>
    <name type="common">Barrel medic</name>
    <name type="synonym">Medicago tribuloides</name>
    <dbReference type="NCBI Taxonomy" id="3880"/>
    <lineage>
        <taxon>Eukaryota</taxon>
        <taxon>Viridiplantae</taxon>
        <taxon>Streptophyta</taxon>
        <taxon>Embryophyta</taxon>
        <taxon>Tracheophyta</taxon>
        <taxon>Spermatophyta</taxon>
        <taxon>Magnoliopsida</taxon>
        <taxon>eudicotyledons</taxon>
        <taxon>Gunneridae</taxon>
        <taxon>Pentapetalae</taxon>
        <taxon>rosids</taxon>
        <taxon>fabids</taxon>
        <taxon>Fabales</taxon>
        <taxon>Fabaceae</taxon>
        <taxon>Papilionoideae</taxon>
        <taxon>50 kb inversion clade</taxon>
        <taxon>NPAAA clade</taxon>
        <taxon>Hologalegina</taxon>
        <taxon>IRL clade</taxon>
        <taxon>Trifolieae</taxon>
        <taxon>Medicago</taxon>
    </lineage>
</organism>
<gene>
    <name evidence="1" type="ORF">MtrDRAFT_AC157488g12v2</name>
</gene>
<sequence>MMSGLTISTFLSVELGLMVRRGRENRGKEIPMGQVATALFLHS</sequence>
<name>A2Q4I0_MEDTR</name>
<reference evidence="1" key="1">
    <citation type="submission" date="2005-02" db="EMBL/GenBank/DDBJ databases">
        <authorList>
            <person name="Town C.D."/>
        </authorList>
    </citation>
    <scope>NUCLEOTIDE SEQUENCE</scope>
</reference>
<proteinExistence type="predicted"/>
<reference evidence="1" key="2">
    <citation type="submission" date="2007-03" db="EMBL/GenBank/DDBJ databases">
        <authorList>
            <consortium name="The International Medicago Genome Annotation Group"/>
        </authorList>
    </citation>
    <scope>NUCLEOTIDE SEQUENCE</scope>
</reference>
<accession>A2Q4I0</accession>
<dbReference type="AlphaFoldDB" id="A2Q4I0"/>
<protein>
    <submittedName>
        <fullName evidence="1">Uncharacterized protein</fullName>
    </submittedName>
</protein>